<evidence type="ECO:0000313" key="3">
    <source>
        <dbReference type="Proteomes" id="UP000253594"/>
    </source>
</evidence>
<dbReference type="Gene3D" id="3.30.450.20">
    <property type="entry name" value="PAS domain"/>
    <property type="match status" value="1"/>
</dbReference>
<dbReference type="PANTHER" id="PTHR46663:SF3">
    <property type="entry name" value="SLL0267 PROTEIN"/>
    <property type="match status" value="1"/>
</dbReference>
<dbReference type="InterPro" id="IPR035965">
    <property type="entry name" value="PAS-like_dom_sf"/>
</dbReference>
<dbReference type="AlphaFoldDB" id="A0A367LUV4"/>
<organism evidence="2 3">
    <name type="scientific">Pseudomonas aeruginosa</name>
    <dbReference type="NCBI Taxonomy" id="287"/>
    <lineage>
        <taxon>Bacteria</taxon>
        <taxon>Pseudomonadati</taxon>
        <taxon>Pseudomonadota</taxon>
        <taxon>Gammaproteobacteria</taxon>
        <taxon>Pseudomonadales</taxon>
        <taxon>Pseudomonadaceae</taxon>
        <taxon>Pseudomonas</taxon>
    </lineage>
</organism>
<dbReference type="SMART" id="SM00086">
    <property type="entry name" value="PAC"/>
    <property type="match status" value="1"/>
</dbReference>
<dbReference type="Pfam" id="PF00990">
    <property type="entry name" value="GGDEF"/>
    <property type="match status" value="1"/>
</dbReference>
<evidence type="ECO:0000259" key="1">
    <source>
        <dbReference type="PROSITE" id="PS50113"/>
    </source>
</evidence>
<evidence type="ECO:0000313" key="2">
    <source>
        <dbReference type="EMBL" id="RCI67896.1"/>
    </source>
</evidence>
<name>A0A367LUV4_PSEAI</name>
<dbReference type="EMBL" id="QORE01003686">
    <property type="protein sequence ID" value="RCI67896.1"/>
    <property type="molecule type" value="Genomic_DNA"/>
</dbReference>
<feature type="non-terminal residue" evidence="2">
    <location>
        <position position="98"/>
    </location>
</feature>
<dbReference type="Proteomes" id="UP000253594">
    <property type="component" value="Unassembled WGS sequence"/>
</dbReference>
<dbReference type="PANTHER" id="PTHR46663">
    <property type="entry name" value="DIGUANYLATE CYCLASE DGCT-RELATED"/>
    <property type="match status" value="1"/>
</dbReference>
<dbReference type="Gene3D" id="3.30.70.270">
    <property type="match status" value="1"/>
</dbReference>
<dbReference type="InterPro" id="IPR000160">
    <property type="entry name" value="GGDEF_dom"/>
</dbReference>
<dbReference type="InterPro" id="IPR000700">
    <property type="entry name" value="PAS-assoc_C"/>
</dbReference>
<dbReference type="InterPro" id="IPR052163">
    <property type="entry name" value="DGC-Regulatory_Protein"/>
</dbReference>
<sequence>HWQGEIWNRRKTGELYPEWLTISAVHNPQGEITHFVGVFADISTLKYAQARLDYQAHHDPLTGLPNRLLFESRLNHALDEAREESRPGAVLFIDLDRF</sequence>
<gene>
    <name evidence="2" type="ORF">DT376_42995</name>
</gene>
<feature type="domain" description="PAC" evidence="1">
    <location>
        <begin position="2"/>
        <end position="54"/>
    </location>
</feature>
<feature type="non-terminal residue" evidence="2">
    <location>
        <position position="1"/>
    </location>
</feature>
<dbReference type="InterPro" id="IPR029787">
    <property type="entry name" value="Nucleotide_cyclase"/>
</dbReference>
<protein>
    <submittedName>
        <fullName evidence="2">Diguanylate cyclase</fullName>
    </submittedName>
</protein>
<comment type="caution">
    <text evidence="2">The sequence shown here is derived from an EMBL/GenBank/DDBJ whole genome shotgun (WGS) entry which is preliminary data.</text>
</comment>
<dbReference type="InterPro" id="IPR043128">
    <property type="entry name" value="Rev_trsase/Diguanyl_cyclase"/>
</dbReference>
<dbReference type="InterPro" id="IPR001610">
    <property type="entry name" value="PAC"/>
</dbReference>
<proteinExistence type="predicted"/>
<dbReference type="PROSITE" id="PS50113">
    <property type="entry name" value="PAC"/>
    <property type="match status" value="1"/>
</dbReference>
<dbReference type="SUPFAM" id="SSF55073">
    <property type="entry name" value="Nucleotide cyclase"/>
    <property type="match status" value="1"/>
</dbReference>
<accession>A0A367LUV4</accession>
<reference evidence="2 3" key="1">
    <citation type="submission" date="2018-07" db="EMBL/GenBank/DDBJ databases">
        <title>Mechanisms of high-level aminoglycoside resistance among Gram-negative pathogens in Brazil.</title>
        <authorList>
            <person name="Ballaben A.S."/>
            <person name="Darini A.L.C."/>
            <person name="Doi Y."/>
        </authorList>
    </citation>
    <scope>NUCLEOTIDE SEQUENCE [LARGE SCALE GENOMIC DNA]</scope>
    <source>
        <strain evidence="2 3">B2-305</strain>
    </source>
</reference>
<dbReference type="SUPFAM" id="SSF55785">
    <property type="entry name" value="PYP-like sensor domain (PAS domain)"/>
    <property type="match status" value="1"/>
</dbReference>